<gene>
    <name evidence="13" type="ORF">BRAFLDRAFT_78210</name>
</gene>
<evidence type="ECO:0000256" key="9">
    <source>
        <dbReference type="ARBA" id="ARBA00023049"/>
    </source>
</evidence>
<keyword evidence="4" id="KW-0645">Protease</keyword>
<evidence type="ECO:0000259" key="12">
    <source>
        <dbReference type="PROSITE" id="PS52035"/>
    </source>
</evidence>
<evidence type="ECO:0000256" key="5">
    <source>
        <dbReference type="ARBA" id="ARBA00022723"/>
    </source>
</evidence>
<evidence type="ECO:0000256" key="8">
    <source>
        <dbReference type="ARBA" id="ARBA00022833"/>
    </source>
</evidence>
<feature type="chain" id="PRO_5002934768" description="Peptidase M14 domain-containing protein" evidence="11">
    <location>
        <begin position="24"/>
        <end position="464"/>
    </location>
</feature>
<evidence type="ECO:0000256" key="1">
    <source>
        <dbReference type="ARBA" id="ARBA00001947"/>
    </source>
</evidence>
<evidence type="ECO:0000313" key="13">
    <source>
        <dbReference type="EMBL" id="EEN46806.1"/>
    </source>
</evidence>
<dbReference type="Gene3D" id="3.40.630.10">
    <property type="entry name" value="Zn peptidases"/>
    <property type="match status" value="1"/>
</dbReference>
<dbReference type="EMBL" id="GG666640">
    <property type="protein sequence ID" value="EEN46806.1"/>
    <property type="molecule type" value="Genomic_DNA"/>
</dbReference>
<feature type="active site" description="Proton donor/acceptor" evidence="10">
    <location>
        <position position="388"/>
    </location>
</feature>
<dbReference type="SUPFAM" id="SSF53187">
    <property type="entry name" value="Zn-dependent exopeptidases"/>
    <property type="match status" value="1"/>
</dbReference>
<comment type="cofactor">
    <cofactor evidence="1">
        <name>Zn(2+)</name>
        <dbReference type="ChEBI" id="CHEBI:29105"/>
    </cofactor>
</comment>
<dbReference type="PROSITE" id="PS52035">
    <property type="entry name" value="PEPTIDASE_M14"/>
    <property type="match status" value="1"/>
</dbReference>
<evidence type="ECO:0000256" key="7">
    <source>
        <dbReference type="ARBA" id="ARBA00022801"/>
    </source>
</evidence>
<dbReference type="eggNOG" id="KOG2650">
    <property type="taxonomic scope" value="Eukaryota"/>
</dbReference>
<feature type="signal peptide" evidence="11">
    <location>
        <begin position="1"/>
        <end position="23"/>
    </location>
</feature>
<evidence type="ECO:0000256" key="6">
    <source>
        <dbReference type="ARBA" id="ARBA00022729"/>
    </source>
</evidence>
<dbReference type="GO" id="GO:0008270">
    <property type="term" value="F:zinc ion binding"/>
    <property type="evidence" value="ECO:0007669"/>
    <property type="project" value="InterPro"/>
</dbReference>
<dbReference type="PRINTS" id="PR00765">
    <property type="entry name" value="CRBOXYPTASEA"/>
</dbReference>
<reference evidence="13" key="1">
    <citation type="journal article" date="2008" name="Nature">
        <title>The amphioxus genome and the evolution of the chordate karyotype.</title>
        <authorList>
            <consortium name="US DOE Joint Genome Institute (JGI-PGF)"/>
            <person name="Putnam N.H."/>
            <person name="Butts T."/>
            <person name="Ferrier D.E.K."/>
            <person name="Furlong R.F."/>
            <person name="Hellsten U."/>
            <person name="Kawashima T."/>
            <person name="Robinson-Rechavi M."/>
            <person name="Shoguchi E."/>
            <person name="Terry A."/>
            <person name="Yu J.-K."/>
            <person name="Benito-Gutierrez E.L."/>
            <person name="Dubchak I."/>
            <person name="Garcia-Fernandez J."/>
            <person name="Gibson-Brown J.J."/>
            <person name="Grigoriev I.V."/>
            <person name="Horton A.C."/>
            <person name="de Jong P.J."/>
            <person name="Jurka J."/>
            <person name="Kapitonov V.V."/>
            <person name="Kohara Y."/>
            <person name="Kuroki Y."/>
            <person name="Lindquist E."/>
            <person name="Lucas S."/>
            <person name="Osoegawa K."/>
            <person name="Pennacchio L.A."/>
            <person name="Salamov A.A."/>
            <person name="Satou Y."/>
            <person name="Sauka-Spengler T."/>
            <person name="Schmutz J."/>
            <person name="Shin-I T."/>
            <person name="Toyoda A."/>
            <person name="Bronner-Fraser M."/>
            <person name="Fujiyama A."/>
            <person name="Holland L.Z."/>
            <person name="Holland P.W.H."/>
            <person name="Satoh N."/>
            <person name="Rokhsar D.S."/>
        </authorList>
    </citation>
    <scope>NUCLEOTIDE SEQUENCE [LARGE SCALE GENOMIC DNA]</scope>
    <source>
        <strain evidence="13">S238N-H82</strain>
        <tissue evidence="13">Testes</tissue>
    </source>
</reference>
<organism>
    <name type="scientific">Branchiostoma floridae</name>
    <name type="common">Florida lancelet</name>
    <name type="synonym">Amphioxus</name>
    <dbReference type="NCBI Taxonomy" id="7739"/>
    <lineage>
        <taxon>Eukaryota</taxon>
        <taxon>Metazoa</taxon>
        <taxon>Chordata</taxon>
        <taxon>Cephalochordata</taxon>
        <taxon>Leptocardii</taxon>
        <taxon>Amphioxiformes</taxon>
        <taxon>Branchiostomatidae</taxon>
        <taxon>Branchiostoma</taxon>
    </lineage>
</organism>
<dbReference type="GO" id="GO:0006508">
    <property type="term" value="P:proteolysis"/>
    <property type="evidence" value="ECO:0007669"/>
    <property type="project" value="UniProtKB-KW"/>
</dbReference>
<dbReference type="GO" id="GO:0004181">
    <property type="term" value="F:metallocarboxypeptidase activity"/>
    <property type="evidence" value="ECO:0007669"/>
    <property type="project" value="InterPro"/>
</dbReference>
<keyword evidence="8" id="KW-0862">Zinc</keyword>
<dbReference type="InterPro" id="IPR000834">
    <property type="entry name" value="Peptidase_M14"/>
</dbReference>
<keyword evidence="6 11" id="KW-0732">Signal</keyword>
<dbReference type="Pfam" id="PF00246">
    <property type="entry name" value="Peptidase_M14"/>
    <property type="match status" value="1"/>
</dbReference>
<keyword evidence="5" id="KW-0479">Metal-binding</keyword>
<evidence type="ECO:0000256" key="11">
    <source>
        <dbReference type="SAM" id="SignalP"/>
    </source>
</evidence>
<evidence type="ECO:0000256" key="3">
    <source>
        <dbReference type="ARBA" id="ARBA00022645"/>
    </source>
</evidence>
<comment type="similarity">
    <text evidence="2 10">Belongs to the peptidase M14 family.</text>
</comment>
<keyword evidence="7" id="KW-0378">Hydrolase</keyword>
<dbReference type="AlphaFoldDB" id="C3ZLC4"/>
<dbReference type="PANTHER" id="PTHR11705:SF91">
    <property type="entry name" value="FI01817P-RELATED"/>
    <property type="match status" value="1"/>
</dbReference>
<evidence type="ECO:0000256" key="2">
    <source>
        <dbReference type="ARBA" id="ARBA00005988"/>
    </source>
</evidence>
<evidence type="ECO:0000256" key="10">
    <source>
        <dbReference type="PROSITE-ProRule" id="PRU01379"/>
    </source>
</evidence>
<dbReference type="FunFam" id="3.40.630.10:FF:000084">
    <property type="entry name" value="Carboxypeptidase B2"/>
    <property type="match status" value="1"/>
</dbReference>
<accession>C3ZLC4</accession>
<feature type="domain" description="Peptidase M14" evidence="12">
    <location>
        <begin position="98"/>
        <end position="422"/>
    </location>
</feature>
<name>C3ZLC4_BRAFL</name>
<sequence length="464" mass="52561">MAALNVLLCLSVFVSGWLTFSCGQRVLDEDLDNAYRGILKIRVQLGNTTLAALAQFILPKISDPTQILEAVAIPGTEDALATIKPSIEDEFKALLREYGASYEVYTEDYREMIEKHLRENLRLVEDDKAGEFNFARYHPYDEIGVAKDTPKRAVWMDAGVHAREWIAPATALYFIQQLVTRYGHDPTVTDLLEKLDWYILPVMNVDGYIYSWSHPARRLWRKSTSFYNSMCEDRNSDPANSCTCTGDDMDRNCTCPDTTTVQNCTCLGVDLNRNWDAEWGVTFTTGGLQCQSRRSKACQSSSWSAGGRLTLHSYSQQWMYPYSYNATKIPYDHEEHVKLSEIATAAIRTVNGKEYRHGRGAEVLFESAGCSDDWAYDKAGIVHSYTIELRDTWEYGFLLPPDQILPSAQEVFPAFIQVGLYVWDGPNYEYVTYPTSGAGSTGRLLDSAVYIWLLAMSLMMRIFA</sequence>
<dbReference type="InParanoid" id="C3ZLC4"/>
<dbReference type="PANTHER" id="PTHR11705">
    <property type="entry name" value="PROTEASE FAMILY M14 CARBOXYPEPTIDASE A,B"/>
    <property type="match status" value="1"/>
</dbReference>
<evidence type="ECO:0000256" key="4">
    <source>
        <dbReference type="ARBA" id="ARBA00022670"/>
    </source>
</evidence>
<keyword evidence="3" id="KW-0121">Carboxypeptidase</keyword>
<protein>
    <recommendedName>
        <fullName evidence="12">Peptidase M14 domain-containing protein</fullName>
    </recommendedName>
</protein>
<keyword evidence="9" id="KW-0482">Metalloprotease</keyword>
<proteinExistence type="inferred from homology"/>
<dbReference type="SMART" id="SM00631">
    <property type="entry name" value="Zn_pept"/>
    <property type="match status" value="1"/>
</dbReference>